<evidence type="ECO:0000313" key="2">
    <source>
        <dbReference type="Proteomes" id="UP000178348"/>
    </source>
</evidence>
<dbReference type="InterPro" id="IPR036412">
    <property type="entry name" value="HAD-like_sf"/>
</dbReference>
<reference evidence="1 2" key="1">
    <citation type="journal article" date="2016" name="Nat. Commun.">
        <title>Thousands of microbial genomes shed light on interconnected biogeochemical processes in an aquifer system.</title>
        <authorList>
            <person name="Anantharaman K."/>
            <person name="Brown C.T."/>
            <person name="Hug L.A."/>
            <person name="Sharon I."/>
            <person name="Castelle C.J."/>
            <person name="Probst A.J."/>
            <person name="Thomas B.C."/>
            <person name="Singh A."/>
            <person name="Wilkins M.J."/>
            <person name="Karaoz U."/>
            <person name="Brodie E.L."/>
            <person name="Williams K.H."/>
            <person name="Hubbard S.S."/>
            <person name="Banfield J.F."/>
        </authorList>
    </citation>
    <scope>NUCLEOTIDE SEQUENCE [LARGE SCALE GENOMIC DNA]</scope>
</reference>
<protein>
    <submittedName>
        <fullName evidence="1">Uncharacterized protein</fullName>
    </submittedName>
</protein>
<dbReference type="InterPro" id="IPR023214">
    <property type="entry name" value="HAD_sf"/>
</dbReference>
<organism evidence="1 2">
    <name type="scientific">Candidatus Liptonbacteria bacterium RIFCSPLOWO2_01_FULL_53_13</name>
    <dbReference type="NCBI Taxonomy" id="1798651"/>
    <lineage>
        <taxon>Bacteria</taxon>
        <taxon>Candidatus Liptoniibacteriota</taxon>
    </lineage>
</organism>
<sequence length="158" mass="17912">MIEGIKAIIFDWARTLYDPDDTKKEFPESEAVLTYCRDKGLRLAVVSLLSKQYTPDTTVAMRTELIEASPLRKYFEIALVVEENKYKALDEAVARLGFPRSQILIVDDRTVRGVKYGNHRGHPTVWLQKGKFAGELPDGTTGEPTYTIHKLGELKNIL</sequence>
<proteinExistence type="predicted"/>
<name>A0A1G2CIS0_9BACT</name>
<comment type="caution">
    <text evidence="1">The sequence shown here is derived from an EMBL/GenBank/DDBJ whole genome shotgun (WGS) entry which is preliminary data.</text>
</comment>
<accession>A0A1G2CIS0</accession>
<dbReference type="SUPFAM" id="SSF56784">
    <property type="entry name" value="HAD-like"/>
    <property type="match status" value="1"/>
</dbReference>
<dbReference type="AlphaFoldDB" id="A0A1G2CIS0"/>
<dbReference type="EMBL" id="MHLB01000061">
    <property type="protein sequence ID" value="OGZ00561.1"/>
    <property type="molecule type" value="Genomic_DNA"/>
</dbReference>
<gene>
    <name evidence="1" type="ORF">A2946_02315</name>
</gene>
<dbReference type="Proteomes" id="UP000178348">
    <property type="component" value="Unassembled WGS sequence"/>
</dbReference>
<dbReference type="Gene3D" id="3.40.50.1000">
    <property type="entry name" value="HAD superfamily/HAD-like"/>
    <property type="match status" value="1"/>
</dbReference>
<evidence type="ECO:0000313" key="1">
    <source>
        <dbReference type="EMBL" id="OGZ00561.1"/>
    </source>
</evidence>